<name>A0A9X1UVH4_9FLAO</name>
<reference evidence="1" key="1">
    <citation type="submission" date="2021-12" db="EMBL/GenBank/DDBJ databases">
        <title>Description of Gramella crocea sp. nov., a new bacterium isolated from activated sludge.</title>
        <authorList>
            <person name="Zhang X."/>
        </authorList>
    </citation>
    <scope>NUCLEOTIDE SEQUENCE</scope>
    <source>
        <strain evidence="1">YB25</strain>
    </source>
</reference>
<organism evidence="1 2">
    <name type="scientific">Christiangramia crocea</name>
    <dbReference type="NCBI Taxonomy" id="2904124"/>
    <lineage>
        <taxon>Bacteria</taxon>
        <taxon>Pseudomonadati</taxon>
        <taxon>Bacteroidota</taxon>
        <taxon>Flavobacteriia</taxon>
        <taxon>Flavobacteriales</taxon>
        <taxon>Flavobacteriaceae</taxon>
        <taxon>Christiangramia</taxon>
    </lineage>
</organism>
<keyword evidence="2" id="KW-1185">Reference proteome</keyword>
<evidence type="ECO:0000313" key="1">
    <source>
        <dbReference type="EMBL" id="MCG9971003.1"/>
    </source>
</evidence>
<dbReference type="RefSeq" id="WP_240096878.1">
    <property type="nucleotide sequence ID" value="NZ_JAJSON010000014.1"/>
</dbReference>
<evidence type="ECO:0000313" key="2">
    <source>
        <dbReference type="Proteomes" id="UP001139344"/>
    </source>
</evidence>
<gene>
    <name evidence="1" type="ORF">LU635_05080</name>
</gene>
<proteinExistence type="predicted"/>
<dbReference type="EMBL" id="JAJSON010000014">
    <property type="protein sequence ID" value="MCG9971003.1"/>
    <property type="molecule type" value="Genomic_DNA"/>
</dbReference>
<dbReference type="Proteomes" id="UP001139344">
    <property type="component" value="Unassembled WGS sequence"/>
</dbReference>
<sequence length="54" mass="6373">MGDKKGILTRDEFAKILYDDAMSFWENVEKQCKEFEEKEIPLIMANFLLENGED</sequence>
<comment type="caution">
    <text evidence="1">The sequence shown here is derived from an EMBL/GenBank/DDBJ whole genome shotgun (WGS) entry which is preliminary data.</text>
</comment>
<accession>A0A9X1UVH4</accession>
<protein>
    <submittedName>
        <fullName evidence="1">Uncharacterized protein</fullName>
    </submittedName>
</protein>
<dbReference type="AlphaFoldDB" id="A0A9X1UVH4"/>